<reference evidence="3" key="1">
    <citation type="journal article" date="2018" name="Nat. Plants">
        <title>Whole-genome landscape of Medicago truncatula symbiotic genes.</title>
        <authorList>
            <person name="Pecrix Y."/>
            <person name="Staton S.E."/>
            <person name="Sallet E."/>
            <person name="Lelandais-Briere C."/>
            <person name="Moreau S."/>
            <person name="Carrere S."/>
            <person name="Blein T."/>
            <person name="Jardinaud M.F."/>
            <person name="Latrasse D."/>
            <person name="Zouine M."/>
            <person name="Zahm M."/>
            <person name="Kreplak J."/>
            <person name="Mayjonade B."/>
            <person name="Satge C."/>
            <person name="Perez M."/>
            <person name="Cauet S."/>
            <person name="Marande W."/>
            <person name="Chantry-Darmon C."/>
            <person name="Lopez-Roques C."/>
            <person name="Bouchez O."/>
            <person name="Berard A."/>
            <person name="Debelle F."/>
            <person name="Munos S."/>
            <person name="Bendahmane A."/>
            <person name="Berges H."/>
            <person name="Niebel A."/>
            <person name="Buitink J."/>
            <person name="Frugier F."/>
            <person name="Benhamed M."/>
            <person name="Crespi M."/>
            <person name="Gouzy J."/>
            <person name="Gamas P."/>
        </authorList>
    </citation>
    <scope>NUCLEOTIDE SEQUENCE [LARGE SCALE GENOMIC DNA]</scope>
    <source>
        <strain evidence="3">cv. Jemalong A17</strain>
    </source>
</reference>
<gene>
    <name evidence="2" type="ORF">MtrunA17_Chr2g0314251</name>
</gene>
<evidence type="ECO:0000313" key="2">
    <source>
        <dbReference type="EMBL" id="RHN74799.1"/>
    </source>
</evidence>
<feature type="region of interest" description="Disordered" evidence="1">
    <location>
        <begin position="1"/>
        <end position="24"/>
    </location>
</feature>
<dbReference type="Proteomes" id="UP000265566">
    <property type="component" value="Chromosome 2"/>
</dbReference>
<accession>A0A396J954</accession>
<dbReference type="Gramene" id="rna10919">
    <property type="protein sequence ID" value="RHN74799.1"/>
    <property type="gene ID" value="gene10919"/>
</dbReference>
<evidence type="ECO:0000313" key="3">
    <source>
        <dbReference type="Proteomes" id="UP000265566"/>
    </source>
</evidence>
<comment type="caution">
    <text evidence="2">The sequence shown here is derived from an EMBL/GenBank/DDBJ whole genome shotgun (WGS) entry which is preliminary data.</text>
</comment>
<name>A0A396J954_MEDTR</name>
<dbReference type="EMBL" id="PSQE01000002">
    <property type="protein sequence ID" value="RHN74799.1"/>
    <property type="molecule type" value="Genomic_DNA"/>
</dbReference>
<evidence type="ECO:0000256" key="1">
    <source>
        <dbReference type="SAM" id="MobiDB-lite"/>
    </source>
</evidence>
<proteinExistence type="predicted"/>
<dbReference type="AlphaFoldDB" id="A0A396J954"/>
<sequence>MDGGERKKLQSVKKRREKETREEGKVVGEIYQERQNQGRRANKIGDLFIH</sequence>
<organism evidence="2 3">
    <name type="scientific">Medicago truncatula</name>
    <name type="common">Barrel medic</name>
    <name type="synonym">Medicago tribuloides</name>
    <dbReference type="NCBI Taxonomy" id="3880"/>
    <lineage>
        <taxon>Eukaryota</taxon>
        <taxon>Viridiplantae</taxon>
        <taxon>Streptophyta</taxon>
        <taxon>Embryophyta</taxon>
        <taxon>Tracheophyta</taxon>
        <taxon>Spermatophyta</taxon>
        <taxon>Magnoliopsida</taxon>
        <taxon>eudicotyledons</taxon>
        <taxon>Gunneridae</taxon>
        <taxon>Pentapetalae</taxon>
        <taxon>rosids</taxon>
        <taxon>fabids</taxon>
        <taxon>Fabales</taxon>
        <taxon>Fabaceae</taxon>
        <taxon>Papilionoideae</taxon>
        <taxon>50 kb inversion clade</taxon>
        <taxon>NPAAA clade</taxon>
        <taxon>Hologalegina</taxon>
        <taxon>IRL clade</taxon>
        <taxon>Trifolieae</taxon>
        <taxon>Medicago</taxon>
    </lineage>
</organism>
<protein>
    <submittedName>
        <fullName evidence="2">Uncharacterized protein</fullName>
    </submittedName>
</protein>